<comment type="subcellular location">
    <subcellularLocation>
        <location evidence="1">Cell membrane</location>
        <topology evidence="1">Multi-pass membrane protein</topology>
    </subcellularLocation>
</comment>
<dbReference type="Gene3D" id="3.30.70.3040">
    <property type="match status" value="1"/>
</dbReference>
<evidence type="ECO:0000256" key="10">
    <source>
        <dbReference type="PIRNR" id="PIRNR003097"/>
    </source>
</evidence>
<dbReference type="InterPro" id="IPR003838">
    <property type="entry name" value="ABC3_permease_C"/>
</dbReference>
<evidence type="ECO:0000256" key="2">
    <source>
        <dbReference type="ARBA" id="ARBA00007379"/>
    </source>
</evidence>
<feature type="transmembrane region" description="Helical" evidence="11">
    <location>
        <begin position="273"/>
        <end position="292"/>
    </location>
</feature>
<dbReference type="KEGG" id="nti:DNFV4_03162"/>
<dbReference type="Pfam" id="PF02687">
    <property type="entry name" value="FtsX"/>
    <property type="match status" value="1"/>
</dbReference>
<dbReference type="PROSITE" id="PS51257">
    <property type="entry name" value="PROKAR_LIPOPROTEIN"/>
    <property type="match status" value="1"/>
</dbReference>
<evidence type="ECO:0000256" key="3">
    <source>
        <dbReference type="ARBA" id="ARBA00021907"/>
    </source>
</evidence>
<keyword evidence="8 10" id="KW-0472">Membrane</keyword>
<keyword evidence="6 11" id="KW-0812">Transmembrane</keyword>
<dbReference type="GO" id="GO:0005886">
    <property type="term" value="C:plasma membrane"/>
    <property type="evidence" value="ECO:0007669"/>
    <property type="project" value="UniProtKB-SubCell"/>
</dbReference>
<dbReference type="GO" id="GO:0051301">
    <property type="term" value="P:cell division"/>
    <property type="evidence" value="ECO:0007669"/>
    <property type="project" value="UniProtKB-KW"/>
</dbReference>
<evidence type="ECO:0000259" key="12">
    <source>
        <dbReference type="Pfam" id="PF02687"/>
    </source>
</evidence>
<comment type="similarity">
    <text evidence="2 10">Belongs to the ABC-4 integral membrane protein family. FtsX subfamily.</text>
</comment>
<evidence type="ECO:0000256" key="4">
    <source>
        <dbReference type="ARBA" id="ARBA00022475"/>
    </source>
</evidence>
<dbReference type="PANTHER" id="PTHR47755:SF1">
    <property type="entry name" value="CELL DIVISION PROTEIN FTSX"/>
    <property type="match status" value="1"/>
</dbReference>
<accession>A0AA86T6X8</accession>
<evidence type="ECO:0000256" key="6">
    <source>
        <dbReference type="ARBA" id="ARBA00022692"/>
    </source>
</evidence>
<dbReference type="AlphaFoldDB" id="A0AA86T6X8"/>
<evidence type="ECO:0000256" key="7">
    <source>
        <dbReference type="ARBA" id="ARBA00022989"/>
    </source>
</evidence>
<evidence type="ECO:0000256" key="11">
    <source>
        <dbReference type="SAM" id="Phobius"/>
    </source>
</evidence>
<evidence type="ECO:0000313" key="14">
    <source>
        <dbReference type="EMBL" id="CAI4032732.1"/>
    </source>
</evidence>
<evidence type="ECO:0000313" key="15">
    <source>
        <dbReference type="Proteomes" id="UP001179121"/>
    </source>
</evidence>
<dbReference type="InterPro" id="IPR004513">
    <property type="entry name" value="FtsX"/>
</dbReference>
<keyword evidence="5 10" id="KW-0132">Cell division</keyword>
<dbReference type="RefSeq" id="WP_289269450.1">
    <property type="nucleotide sequence ID" value="NZ_OX365700.1"/>
</dbReference>
<keyword evidence="15" id="KW-1185">Reference proteome</keyword>
<evidence type="ECO:0000256" key="1">
    <source>
        <dbReference type="ARBA" id="ARBA00004651"/>
    </source>
</evidence>
<feature type="transmembrane region" description="Helical" evidence="11">
    <location>
        <begin position="173"/>
        <end position="197"/>
    </location>
</feature>
<dbReference type="PIRSF" id="PIRSF003097">
    <property type="entry name" value="FtsX"/>
    <property type="match status" value="1"/>
</dbReference>
<reference evidence="14" key="1">
    <citation type="submission" date="2022-10" db="EMBL/GenBank/DDBJ databases">
        <authorList>
            <person name="Koch H."/>
        </authorList>
    </citation>
    <scope>NUCLEOTIDE SEQUENCE</scope>
    <source>
        <strain evidence="14">DNF</strain>
    </source>
</reference>
<feature type="domain" description="FtsX extracellular" evidence="13">
    <location>
        <begin position="58"/>
        <end position="153"/>
    </location>
</feature>
<dbReference type="PANTHER" id="PTHR47755">
    <property type="entry name" value="CELL DIVISION PROTEIN FTSX"/>
    <property type="match status" value="1"/>
</dbReference>
<proteinExistence type="inferred from homology"/>
<keyword evidence="7 11" id="KW-1133">Transmembrane helix</keyword>
<dbReference type="Pfam" id="PF18075">
    <property type="entry name" value="FtsX_ECD"/>
    <property type="match status" value="1"/>
</dbReference>
<keyword evidence="4 10" id="KW-1003">Cell membrane</keyword>
<organism evidence="14 15">
    <name type="scientific">Nitrospira tepida</name>
    <dbReference type="NCBI Taxonomy" id="2973512"/>
    <lineage>
        <taxon>Bacteria</taxon>
        <taxon>Pseudomonadati</taxon>
        <taxon>Nitrospirota</taxon>
        <taxon>Nitrospiria</taxon>
        <taxon>Nitrospirales</taxon>
        <taxon>Nitrospiraceae</taxon>
        <taxon>Nitrospira</taxon>
    </lineage>
</organism>
<keyword evidence="9 10" id="KW-0131">Cell cycle</keyword>
<name>A0AA86T6X8_9BACT</name>
<feature type="domain" description="ABC3 transporter permease C-terminal" evidence="12">
    <location>
        <begin position="177"/>
        <end position="295"/>
    </location>
</feature>
<feature type="transmembrane region" description="Helical" evidence="11">
    <location>
        <begin position="218"/>
        <end position="240"/>
    </location>
</feature>
<gene>
    <name evidence="14" type="ORF">DNFV4_03162</name>
</gene>
<evidence type="ECO:0000256" key="8">
    <source>
        <dbReference type="ARBA" id="ARBA00023136"/>
    </source>
</evidence>
<evidence type="ECO:0000256" key="5">
    <source>
        <dbReference type="ARBA" id="ARBA00022618"/>
    </source>
</evidence>
<evidence type="ECO:0000256" key="9">
    <source>
        <dbReference type="ARBA" id="ARBA00023306"/>
    </source>
</evidence>
<dbReference type="EMBL" id="OX365700">
    <property type="protein sequence ID" value="CAI4032732.1"/>
    <property type="molecule type" value="Genomic_DNA"/>
</dbReference>
<evidence type="ECO:0000259" key="13">
    <source>
        <dbReference type="Pfam" id="PF18075"/>
    </source>
</evidence>
<feature type="transmembrane region" description="Helical" evidence="11">
    <location>
        <begin position="21"/>
        <end position="44"/>
    </location>
</feature>
<protein>
    <recommendedName>
        <fullName evidence="3 10">Cell division protein FtsX</fullName>
    </recommendedName>
</protein>
<dbReference type="Proteomes" id="UP001179121">
    <property type="component" value="Chromosome"/>
</dbReference>
<sequence length="300" mass="32711">MRRLGYLLREAWANIRLNRTTSLVAVVTTGFTLACLGVFLLIYLNVRGMAASLANEIKVIVFLQENLSDSQLAELRQQLEREQAVAALSFVSKDQALADFREQFPSDFELLEGLGENPLPASFAVTLAPRFRSPEFVRRWAEQFKALPGVAQVEYSQDWVENLTGLLRNLEGLALSVGLILSVASVTIIGSTIRLTLHARRDEVQILRLVGASGSFLRLPYLIEGAMLGGAGSLLALGILKGGFELFRLKLGTASQLLGPQPWLSYFPGHVKGVLIVAGVLLGAVGSFLSIMRMREAASL</sequence>
<dbReference type="InterPro" id="IPR040690">
    <property type="entry name" value="FtsX_ECD"/>
</dbReference>